<feature type="transmembrane region" description="Helical" evidence="6">
    <location>
        <begin position="151"/>
        <end position="167"/>
    </location>
</feature>
<evidence type="ECO:0000256" key="5">
    <source>
        <dbReference type="ARBA" id="ARBA00023136"/>
    </source>
</evidence>
<keyword evidence="3 6" id="KW-0812">Transmembrane</keyword>
<evidence type="ECO:0000256" key="4">
    <source>
        <dbReference type="ARBA" id="ARBA00022989"/>
    </source>
</evidence>
<keyword evidence="2" id="KW-1003">Cell membrane</keyword>
<evidence type="ECO:0000313" key="7">
    <source>
        <dbReference type="EMBL" id="WRP14415.1"/>
    </source>
</evidence>
<proteinExistence type="predicted"/>
<feature type="transmembrane region" description="Helical" evidence="6">
    <location>
        <begin position="80"/>
        <end position="102"/>
    </location>
</feature>
<dbReference type="InterPro" id="IPR043428">
    <property type="entry name" value="LivM-like"/>
</dbReference>
<organism evidence="7 8">
    <name type="scientific">Geochorda subterranea</name>
    <dbReference type="NCBI Taxonomy" id="3109564"/>
    <lineage>
        <taxon>Bacteria</taxon>
        <taxon>Bacillati</taxon>
        <taxon>Bacillota</taxon>
        <taxon>Limnochordia</taxon>
        <taxon>Limnochordales</taxon>
        <taxon>Geochordaceae</taxon>
        <taxon>Geochorda</taxon>
    </lineage>
</organism>
<keyword evidence="5 6" id="KW-0472">Membrane</keyword>
<dbReference type="Proteomes" id="UP001333102">
    <property type="component" value="Chromosome"/>
</dbReference>
<evidence type="ECO:0000256" key="2">
    <source>
        <dbReference type="ARBA" id="ARBA00022475"/>
    </source>
</evidence>
<dbReference type="InterPro" id="IPR001851">
    <property type="entry name" value="ABC_transp_permease"/>
</dbReference>
<dbReference type="PANTHER" id="PTHR30482:SF10">
    <property type="entry name" value="HIGH-AFFINITY BRANCHED-CHAIN AMINO ACID TRANSPORT PROTEIN BRAE"/>
    <property type="match status" value="1"/>
</dbReference>
<evidence type="ECO:0000256" key="3">
    <source>
        <dbReference type="ARBA" id="ARBA00022692"/>
    </source>
</evidence>
<dbReference type="CDD" id="cd06581">
    <property type="entry name" value="TM_PBP1_LivM_like"/>
    <property type="match status" value="1"/>
</dbReference>
<dbReference type="PANTHER" id="PTHR30482">
    <property type="entry name" value="HIGH-AFFINITY BRANCHED-CHAIN AMINO ACID TRANSPORT SYSTEM PERMEASE"/>
    <property type="match status" value="1"/>
</dbReference>
<sequence>MLGRVVLLAVPLAILTVRLVPWRGWLRLGAGVIVAGLAAWLLVALAPPGLLAYLVSFAVMASIFAMLSLGLNVQWGYTGLFNIGIAGFFAVGAFTSALFTTAMPTGPLAAYSQQAFGLEAPFVVGVGAAAILSGLLAAAIGLLTLRLQQDYLAIATIGIAELVRLVFQNERWLANGPQPLRGIPRPLECLVQDPPCRWLPGPLQSVVAPLEPRDYPYVYLMLAVLGVTLVYVLIERAIRSPWGRVLRAIREEETSAAMNGKDVLAFKLQALVVGAVIMGAAGAFYAHYLVSIDYGHFTPLYGTFLIWVMLMLGGSGNNRGAVLGAFVVWGIWTGTTFVTDWLNPLLAAVSPDLPARSPYLRYMLVAVMLELIILFRPQGLLGEERKVSVLYEG</sequence>
<feature type="transmembrane region" description="Helical" evidence="6">
    <location>
        <begin position="217"/>
        <end position="234"/>
    </location>
</feature>
<dbReference type="RefSeq" id="WP_324668734.1">
    <property type="nucleotide sequence ID" value="NZ_CP141614.1"/>
</dbReference>
<feature type="transmembrane region" description="Helical" evidence="6">
    <location>
        <begin position="359"/>
        <end position="376"/>
    </location>
</feature>
<feature type="transmembrane region" description="Helical" evidence="6">
    <location>
        <begin position="268"/>
        <end position="288"/>
    </location>
</feature>
<feature type="transmembrane region" description="Helical" evidence="6">
    <location>
        <begin position="294"/>
        <end position="313"/>
    </location>
</feature>
<feature type="transmembrane region" description="Helical" evidence="6">
    <location>
        <begin position="52"/>
        <end position="73"/>
    </location>
</feature>
<evidence type="ECO:0000256" key="6">
    <source>
        <dbReference type="SAM" id="Phobius"/>
    </source>
</evidence>
<dbReference type="EMBL" id="CP141614">
    <property type="protein sequence ID" value="WRP14415.1"/>
    <property type="molecule type" value="Genomic_DNA"/>
</dbReference>
<keyword evidence="8" id="KW-1185">Reference proteome</keyword>
<name>A0ABZ1BPC3_9FIRM</name>
<feature type="transmembrane region" description="Helical" evidence="6">
    <location>
        <begin position="122"/>
        <end position="144"/>
    </location>
</feature>
<evidence type="ECO:0000256" key="1">
    <source>
        <dbReference type="ARBA" id="ARBA00004651"/>
    </source>
</evidence>
<dbReference type="Pfam" id="PF02653">
    <property type="entry name" value="BPD_transp_2"/>
    <property type="match status" value="1"/>
</dbReference>
<evidence type="ECO:0000313" key="8">
    <source>
        <dbReference type="Proteomes" id="UP001333102"/>
    </source>
</evidence>
<keyword evidence="4 6" id="KW-1133">Transmembrane helix</keyword>
<reference evidence="8" key="1">
    <citation type="submission" date="2023-12" db="EMBL/GenBank/DDBJ databases">
        <title>Novel isolates from deep terrestrial aquifers shed light on the physiology and ecology of the class Limnochordia.</title>
        <authorList>
            <person name="Karnachuk O.V."/>
            <person name="Lukina A.P."/>
            <person name="Avakyan M.R."/>
            <person name="Kadnikov V."/>
            <person name="Begmatov S."/>
            <person name="Beletsky A.V."/>
            <person name="Mardanov A.V."/>
            <person name="Ravin N.V."/>
        </authorList>
    </citation>
    <scope>NUCLEOTIDE SEQUENCE [LARGE SCALE GENOMIC DNA]</scope>
    <source>
        <strain evidence="8">LN</strain>
    </source>
</reference>
<protein>
    <submittedName>
        <fullName evidence="7">Branched-chain amino acid ABC transporter permease</fullName>
    </submittedName>
</protein>
<gene>
    <name evidence="7" type="ORF">VLY81_13485</name>
</gene>
<feature type="transmembrane region" description="Helical" evidence="6">
    <location>
        <begin position="28"/>
        <end position="46"/>
    </location>
</feature>
<feature type="transmembrane region" description="Helical" evidence="6">
    <location>
        <begin position="320"/>
        <end position="339"/>
    </location>
</feature>
<accession>A0ABZ1BPC3</accession>
<feature type="transmembrane region" description="Helical" evidence="6">
    <location>
        <begin position="6"/>
        <end position="21"/>
    </location>
</feature>
<comment type="subcellular location">
    <subcellularLocation>
        <location evidence="1">Cell membrane</location>
        <topology evidence="1">Multi-pass membrane protein</topology>
    </subcellularLocation>
</comment>